<dbReference type="PRINTS" id="PR00420">
    <property type="entry name" value="RNGMNOXGNASE"/>
</dbReference>
<feature type="domain" description="FAD-binding" evidence="2">
    <location>
        <begin position="13"/>
        <end position="325"/>
    </location>
</feature>
<keyword evidence="1" id="KW-0560">Oxidoreductase</keyword>
<dbReference type="SUPFAM" id="SSF51905">
    <property type="entry name" value="FAD/NAD(P)-binding domain"/>
    <property type="match status" value="1"/>
</dbReference>
<dbReference type="GO" id="GO:0019622">
    <property type="term" value="P:3-(3-hydroxy)phenylpropionate catabolic process"/>
    <property type="evidence" value="ECO:0007669"/>
    <property type="project" value="TreeGrafter"/>
</dbReference>
<dbReference type="InterPro" id="IPR050631">
    <property type="entry name" value="PheA/TfdB_FAD_monoxygenase"/>
</dbReference>
<dbReference type="Gene3D" id="3.30.70.2450">
    <property type="match status" value="1"/>
</dbReference>
<dbReference type="InterPro" id="IPR036188">
    <property type="entry name" value="FAD/NAD-bd_sf"/>
</dbReference>
<dbReference type="EMBL" id="LPWH01000112">
    <property type="protein sequence ID" value="POQ98962.1"/>
    <property type="molecule type" value="Genomic_DNA"/>
</dbReference>
<evidence type="ECO:0000313" key="4">
    <source>
        <dbReference type="Proteomes" id="UP000237350"/>
    </source>
</evidence>
<name>A0A2S4JHE5_9SPIO</name>
<dbReference type="AlphaFoldDB" id="A0A2S4JHE5"/>
<dbReference type="InterPro" id="IPR002938">
    <property type="entry name" value="FAD-bd"/>
</dbReference>
<dbReference type="GO" id="GO:0008688">
    <property type="term" value="F:3-(3-hydroxyphenyl)propionate hydroxylase activity"/>
    <property type="evidence" value="ECO:0007669"/>
    <property type="project" value="TreeGrafter"/>
</dbReference>
<dbReference type="PANTHER" id="PTHR43476:SF3">
    <property type="entry name" value="FAD-BINDING MONOOXYGENASE"/>
    <property type="match status" value="1"/>
</dbReference>
<sequence length="433" mass="46899">MPDFQQGGDDHRAEIIIVGGGPTGLLLGNLLGAAGRSATILEEAPRPGPVEESRAIGITPPSLEILEEAGLAEGFLREGLPIAHARVHGARRTLGTLSFTGVHPRFPFILSLPQQGTCALLRDGLERYPSVDLQQGRSVRKVLPSASGVTLLCSDGSSWHGRYVLGTDGVRSTVAREAGIARRTHSYARSFFMADFPDTGEFASDAHLWFTPSGAVESFPLPRGRRRWIVQLPPEEARSNQASPDLEALVLERTGFRLDRTQRIWESAFRPARSEASRFWQGPIFLAGDAARTMSPIGGQGMNTGFADAELLAALVEHLFQDQRAGERPATPGRYQRVRRRAGGAAANRAALGMGLGTLRGSLASPLRNLIVALLLSRPFRRATARHFAMITIPRGRRRTALRPGRGEPLFSCLSRVVSVLSAGHGRKNDPEP</sequence>
<dbReference type="GO" id="GO:0071949">
    <property type="term" value="F:FAD binding"/>
    <property type="evidence" value="ECO:0007669"/>
    <property type="project" value="InterPro"/>
</dbReference>
<dbReference type="Proteomes" id="UP000237350">
    <property type="component" value="Unassembled WGS sequence"/>
</dbReference>
<keyword evidence="4" id="KW-1185">Reference proteome</keyword>
<dbReference type="Gene3D" id="3.50.50.60">
    <property type="entry name" value="FAD/NAD(P)-binding domain"/>
    <property type="match status" value="1"/>
</dbReference>
<protein>
    <recommendedName>
        <fullName evidence="2">FAD-binding domain-containing protein</fullName>
    </recommendedName>
</protein>
<dbReference type="Pfam" id="PF01494">
    <property type="entry name" value="FAD_binding_3"/>
    <property type="match status" value="1"/>
</dbReference>
<dbReference type="RefSeq" id="WP_103680815.1">
    <property type="nucleotide sequence ID" value="NZ_LPWH01000112.1"/>
</dbReference>
<reference evidence="4" key="1">
    <citation type="submission" date="2015-12" db="EMBL/GenBank/DDBJ databases">
        <authorList>
            <person name="Lodha T.D."/>
            <person name="Chintalapati S."/>
            <person name="Chintalapati V.R."/>
            <person name="Sravanthi T."/>
        </authorList>
    </citation>
    <scope>NUCLEOTIDE SEQUENCE [LARGE SCALE GENOMIC DNA]</scope>
    <source>
        <strain evidence="4">JC133</strain>
    </source>
</reference>
<evidence type="ECO:0000259" key="2">
    <source>
        <dbReference type="Pfam" id="PF01494"/>
    </source>
</evidence>
<dbReference type="PANTHER" id="PTHR43476">
    <property type="entry name" value="3-(3-HYDROXY-PHENYL)PROPIONATE/3-HYDROXYCINNAMIC ACID HYDROXYLASE"/>
    <property type="match status" value="1"/>
</dbReference>
<dbReference type="OrthoDB" id="9766816at2"/>
<gene>
    <name evidence="3" type="ORF">AU468_11250</name>
</gene>
<accession>A0A2S4JHE5</accession>
<proteinExistence type="predicted"/>
<organism evidence="3 4">
    <name type="scientific">Alkalispirochaeta sphaeroplastigenens</name>
    <dbReference type="NCBI Taxonomy" id="1187066"/>
    <lineage>
        <taxon>Bacteria</taxon>
        <taxon>Pseudomonadati</taxon>
        <taxon>Spirochaetota</taxon>
        <taxon>Spirochaetia</taxon>
        <taxon>Spirochaetales</taxon>
        <taxon>Spirochaetaceae</taxon>
        <taxon>Alkalispirochaeta</taxon>
    </lineage>
</organism>
<evidence type="ECO:0000256" key="1">
    <source>
        <dbReference type="ARBA" id="ARBA00023002"/>
    </source>
</evidence>
<evidence type="ECO:0000313" key="3">
    <source>
        <dbReference type="EMBL" id="POQ98962.1"/>
    </source>
</evidence>
<comment type="caution">
    <text evidence="3">The sequence shown here is derived from an EMBL/GenBank/DDBJ whole genome shotgun (WGS) entry which is preliminary data.</text>
</comment>